<accession>A0A1F7I699</accession>
<proteinExistence type="predicted"/>
<name>A0A1F7I699_9BACT</name>
<comment type="caution">
    <text evidence="1">The sequence shown here is derived from an EMBL/GenBank/DDBJ whole genome shotgun (WGS) entry which is preliminary data.</text>
</comment>
<dbReference type="EMBL" id="MGAE01000040">
    <property type="protein sequence ID" value="OGK38883.1"/>
    <property type="molecule type" value="Genomic_DNA"/>
</dbReference>
<reference evidence="1 2" key="1">
    <citation type="journal article" date="2016" name="Nat. Commun.">
        <title>Thousands of microbial genomes shed light on interconnected biogeochemical processes in an aquifer system.</title>
        <authorList>
            <person name="Anantharaman K."/>
            <person name="Brown C.T."/>
            <person name="Hug L.A."/>
            <person name="Sharon I."/>
            <person name="Castelle C.J."/>
            <person name="Probst A.J."/>
            <person name="Thomas B.C."/>
            <person name="Singh A."/>
            <person name="Wilkins M.J."/>
            <person name="Karaoz U."/>
            <person name="Brodie E.L."/>
            <person name="Williams K.H."/>
            <person name="Hubbard S.S."/>
            <person name="Banfield J.F."/>
        </authorList>
    </citation>
    <scope>NUCLEOTIDE SEQUENCE [LARGE SCALE GENOMIC DNA]</scope>
</reference>
<dbReference type="Gene3D" id="1.10.1330.10">
    <property type="entry name" value="Dockerin domain"/>
    <property type="match status" value="1"/>
</dbReference>
<dbReference type="GO" id="GO:0000272">
    <property type="term" value="P:polysaccharide catabolic process"/>
    <property type="evidence" value="ECO:0007669"/>
    <property type="project" value="InterPro"/>
</dbReference>
<protein>
    <recommendedName>
        <fullName evidence="3">Dockerin domain-containing protein</fullName>
    </recommendedName>
</protein>
<organism evidence="1 2">
    <name type="scientific">Candidatus Roizmanbacteria bacterium RIFCSPHIGHO2_12_FULL_44_10</name>
    <dbReference type="NCBI Taxonomy" id="1802054"/>
    <lineage>
        <taxon>Bacteria</taxon>
        <taxon>Candidatus Roizmaniibacteriota</taxon>
    </lineage>
</organism>
<evidence type="ECO:0000313" key="2">
    <source>
        <dbReference type="Proteomes" id="UP000179024"/>
    </source>
</evidence>
<gene>
    <name evidence="1" type="ORF">A3F34_00040</name>
</gene>
<evidence type="ECO:0000313" key="1">
    <source>
        <dbReference type="EMBL" id="OGK38883.1"/>
    </source>
</evidence>
<dbReference type="SUPFAM" id="SSF63446">
    <property type="entry name" value="Type I dockerin domain"/>
    <property type="match status" value="1"/>
</dbReference>
<dbReference type="InterPro" id="IPR036439">
    <property type="entry name" value="Dockerin_dom_sf"/>
</dbReference>
<sequence length="260" mass="28573">MLIFITLTLVIGASFLKSGAFLSTLPRAETIDNVTENTYSLPLCPLNLSVYVNELLGNGKEAALVIDDEDADVSLWGLSDTRHMVSGSGRAAIAFNRGQLARYAMYASELAFVPFPEADEVYPEGAATNLKLYYDSSQYDVVKKEIKLCTTRETGQWLCEADTNGNLDIISGIKLGCNMDLDLGWVVRKRKITVQNDATAMNTEPAKFKTCDLNDDSACNTIDLLIVIESYGRRGSNIEGDINNDSRVDALDYTLVIDQL</sequence>
<evidence type="ECO:0008006" key="3">
    <source>
        <dbReference type="Google" id="ProtNLM"/>
    </source>
</evidence>
<dbReference type="AlphaFoldDB" id="A0A1F7I699"/>
<dbReference type="Proteomes" id="UP000179024">
    <property type="component" value="Unassembled WGS sequence"/>
</dbReference>